<dbReference type="RefSeq" id="WP_135027794.1">
    <property type="nucleotide sequence ID" value="NZ_BMLA01000001.1"/>
</dbReference>
<evidence type="ECO:0000313" key="4">
    <source>
        <dbReference type="Proteomes" id="UP000560081"/>
    </source>
</evidence>
<feature type="domain" description="Acyl-CoA thioesterase-like N-terminal HotDog" evidence="1">
    <location>
        <begin position="51"/>
        <end position="130"/>
    </location>
</feature>
<evidence type="ECO:0000259" key="1">
    <source>
        <dbReference type="Pfam" id="PF13622"/>
    </source>
</evidence>
<organism evidence="3 4">
    <name type="scientific">Micrococcus flavus</name>
    <dbReference type="NCBI Taxonomy" id="384602"/>
    <lineage>
        <taxon>Bacteria</taxon>
        <taxon>Bacillati</taxon>
        <taxon>Actinomycetota</taxon>
        <taxon>Actinomycetes</taxon>
        <taxon>Micrococcales</taxon>
        <taxon>Micrococcaceae</taxon>
        <taxon>Micrococcus</taxon>
    </lineage>
</organism>
<dbReference type="Gene3D" id="2.40.160.210">
    <property type="entry name" value="Acyl-CoA thioesterase, double hotdog domain"/>
    <property type="match status" value="1"/>
</dbReference>
<dbReference type="Pfam" id="PF13622">
    <property type="entry name" value="4HBT_3"/>
    <property type="match status" value="1"/>
</dbReference>
<dbReference type="InterPro" id="IPR042171">
    <property type="entry name" value="Acyl-CoA_hotdog"/>
</dbReference>
<dbReference type="InterPro" id="IPR049449">
    <property type="entry name" value="TesB_ACOT8-like_N"/>
</dbReference>
<evidence type="ECO:0000259" key="2">
    <source>
        <dbReference type="Pfam" id="PF20789"/>
    </source>
</evidence>
<gene>
    <name evidence="3" type="ORF">BJ976_001151</name>
</gene>
<dbReference type="Proteomes" id="UP000560081">
    <property type="component" value="Unassembled WGS sequence"/>
</dbReference>
<dbReference type="InterPro" id="IPR029069">
    <property type="entry name" value="HotDog_dom_sf"/>
</dbReference>
<accession>A0A4Y8X3Z3</accession>
<proteinExistence type="predicted"/>
<dbReference type="EMBL" id="JACHMC010000001">
    <property type="protein sequence ID" value="MBB4882800.1"/>
    <property type="molecule type" value="Genomic_DNA"/>
</dbReference>
<dbReference type="Pfam" id="PF20789">
    <property type="entry name" value="4HBT_3C"/>
    <property type="match status" value="1"/>
</dbReference>
<dbReference type="AlphaFoldDB" id="A0A4Y8X3Z3"/>
<name>A0A4Y8X3Z3_9MICC</name>
<keyword evidence="4" id="KW-1185">Reference proteome</keyword>
<dbReference type="InterPro" id="IPR049450">
    <property type="entry name" value="ACOT8-like_C"/>
</dbReference>
<sequence>MTVQTQAPAADRPEPADDPRAYYIRLADPVSDDDGVRTSRVRSTVHAQGAWRAEEMHMAAVSGLLMHEVQAHETTAGLRVGRLSYDILGTLWSGELEVVTRTIRPGRTIELVESVLHARGRAVLTLRAWLLSASDTAAVAQLPDEPLPPRTEAVQDGALSGWDGGYIASLSGVTVAGHAAGHGRVWLTTDVDMVAGEATTDLVRLIGLTDAANGIAPALPARPGGWFFPNVDLQIHLFRQPSGSWLGLAGQVTVGPDGVGLTSTVLHDDDGPFAHVEQTLTVRAWPTEGGL</sequence>
<dbReference type="OrthoDB" id="1413770at2"/>
<protein>
    <submittedName>
        <fullName evidence="3">Uncharacterized protein</fullName>
    </submittedName>
</protein>
<reference evidence="3 4" key="1">
    <citation type="submission" date="2020-08" db="EMBL/GenBank/DDBJ databases">
        <title>Sequencing the genomes of 1000 actinobacteria strains.</title>
        <authorList>
            <person name="Klenk H.-P."/>
        </authorList>
    </citation>
    <scope>NUCLEOTIDE SEQUENCE [LARGE SCALE GENOMIC DNA]</scope>
    <source>
        <strain evidence="3 4">DSM 19079</strain>
    </source>
</reference>
<feature type="domain" description="Acyl-CoA thioesterase-like C-terminal" evidence="2">
    <location>
        <begin position="178"/>
        <end position="282"/>
    </location>
</feature>
<evidence type="ECO:0000313" key="3">
    <source>
        <dbReference type="EMBL" id="MBB4882800.1"/>
    </source>
</evidence>
<dbReference type="SUPFAM" id="SSF54637">
    <property type="entry name" value="Thioesterase/thiol ester dehydrase-isomerase"/>
    <property type="match status" value="1"/>
</dbReference>
<comment type="caution">
    <text evidence="3">The sequence shown here is derived from an EMBL/GenBank/DDBJ whole genome shotgun (WGS) entry which is preliminary data.</text>
</comment>